<dbReference type="RefSeq" id="WP_245743199.1">
    <property type="nucleotide sequence ID" value="NZ_FNLL01000019.1"/>
</dbReference>
<evidence type="ECO:0000259" key="2">
    <source>
        <dbReference type="Pfam" id="PF17930"/>
    </source>
</evidence>
<dbReference type="EMBL" id="FNLL01000019">
    <property type="protein sequence ID" value="SDU62823.1"/>
    <property type="molecule type" value="Genomic_DNA"/>
</dbReference>
<dbReference type="Pfam" id="PF06230">
    <property type="entry name" value="LpxI_C"/>
    <property type="match status" value="1"/>
</dbReference>
<reference evidence="4" key="1">
    <citation type="submission" date="2016-10" db="EMBL/GenBank/DDBJ databases">
        <authorList>
            <person name="Varghese N."/>
            <person name="Submissions S."/>
        </authorList>
    </citation>
    <scope>NUCLEOTIDE SEQUENCE [LARGE SCALE GENOMIC DNA]</scope>
    <source>
        <strain evidence="4">DSM 3384</strain>
    </source>
</reference>
<proteinExistence type="predicted"/>
<sequence>MNQTVGLHDNLKVTHNLEVTRKLEMKIGLIAGGGQFPILFSKKAVKKGYTVFAAGFHSETDKILLNHVEELKWLYLGQISKLIKYFRQHHITEAVMLGSIKKTNIFKDIRPDFKALSFIAKTAKTHDDSILTSFANLLAKEGIQILPSTFLLPELISPKGCWTKRKPDKAEKKDIVQGWKIAKEIGKLDIGQCVVISNGTVLAVEAIDGTDATIKRGGLLSHKNGAVVVKLSKPAQDLRFDLPSSGCQTIERMHKFGVGVLVLEAEKSIAFDREEMIDLANKYHISIIGYTDDDISPEGLT</sequence>
<dbReference type="InterPro" id="IPR053174">
    <property type="entry name" value="LpxI"/>
</dbReference>
<dbReference type="InterPro" id="IPR010415">
    <property type="entry name" value="LpxI_C"/>
</dbReference>
<dbReference type="PANTHER" id="PTHR39962:SF1">
    <property type="entry name" value="LPXI FAMILY PROTEIN"/>
    <property type="match status" value="1"/>
</dbReference>
<gene>
    <name evidence="3" type="ORF">SAMN04487931_11922</name>
</gene>
<feature type="domain" description="LpxI C-terminal" evidence="1">
    <location>
        <begin position="158"/>
        <end position="288"/>
    </location>
</feature>
<evidence type="ECO:0008006" key="5">
    <source>
        <dbReference type="Google" id="ProtNLM"/>
    </source>
</evidence>
<dbReference type="Pfam" id="PF17930">
    <property type="entry name" value="LpxI_N"/>
    <property type="match status" value="1"/>
</dbReference>
<feature type="domain" description="LpxI N-terminal" evidence="2">
    <location>
        <begin position="26"/>
        <end position="155"/>
    </location>
</feature>
<dbReference type="Gene3D" id="3.40.50.20">
    <property type="match status" value="1"/>
</dbReference>
<evidence type="ECO:0000259" key="1">
    <source>
        <dbReference type="Pfam" id="PF06230"/>
    </source>
</evidence>
<dbReference type="PANTHER" id="PTHR39962">
    <property type="entry name" value="BLL4848 PROTEIN"/>
    <property type="match status" value="1"/>
</dbReference>
<dbReference type="InterPro" id="IPR041255">
    <property type="entry name" value="LpxI_N"/>
</dbReference>
<evidence type="ECO:0000313" key="3">
    <source>
        <dbReference type="EMBL" id="SDU62823.1"/>
    </source>
</evidence>
<organism evidence="3 4">
    <name type="scientific">Desulfobacula phenolica</name>
    <dbReference type="NCBI Taxonomy" id="90732"/>
    <lineage>
        <taxon>Bacteria</taxon>
        <taxon>Pseudomonadati</taxon>
        <taxon>Thermodesulfobacteriota</taxon>
        <taxon>Desulfobacteria</taxon>
        <taxon>Desulfobacterales</taxon>
        <taxon>Desulfobacteraceae</taxon>
        <taxon>Desulfobacula</taxon>
    </lineage>
</organism>
<dbReference type="InterPro" id="IPR043167">
    <property type="entry name" value="LpxI_C_sf"/>
</dbReference>
<evidence type="ECO:0000313" key="4">
    <source>
        <dbReference type="Proteomes" id="UP000199608"/>
    </source>
</evidence>
<dbReference type="Gene3D" id="3.40.140.80">
    <property type="match status" value="1"/>
</dbReference>
<keyword evidence="4" id="KW-1185">Reference proteome</keyword>
<dbReference type="Proteomes" id="UP000199608">
    <property type="component" value="Unassembled WGS sequence"/>
</dbReference>
<protein>
    <recommendedName>
        <fullName evidence="5">DUF1009 domain-containing protein</fullName>
    </recommendedName>
</protein>
<name>A0A1H2K2N2_9BACT</name>
<accession>A0A1H2K2N2</accession>
<dbReference type="AlphaFoldDB" id="A0A1H2K2N2"/>